<dbReference type="AlphaFoldDB" id="A0A381QSJ3"/>
<dbReference type="PANTHER" id="PTHR45586">
    <property type="entry name" value="TPR REPEAT-CONTAINING PROTEIN PA4667"/>
    <property type="match status" value="1"/>
</dbReference>
<name>A0A381QSJ3_9ZZZZ</name>
<evidence type="ECO:0000313" key="4">
    <source>
        <dbReference type="EMBL" id="SUZ81678.1"/>
    </source>
</evidence>
<dbReference type="InterPro" id="IPR011990">
    <property type="entry name" value="TPR-like_helical_dom_sf"/>
</dbReference>
<accession>A0A381QSJ3</accession>
<dbReference type="InterPro" id="IPR051012">
    <property type="entry name" value="CellSynth/LPSAsmb/PSIAsmb"/>
</dbReference>
<dbReference type="SUPFAM" id="SSF48452">
    <property type="entry name" value="TPR-like"/>
    <property type="match status" value="1"/>
</dbReference>
<keyword evidence="2" id="KW-0802">TPR repeat</keyword>
<evidence type="ECO:0000256" key="1">
    <source>
        <dbReference type="ARBA" id="ARBA00022737"/>
    </source>
</evidence>
<dbReference type="InterPro" id="IPR039568">
    <property type="entry name" value="Peptidase_MA-like_dom"/>
</dbReference>
<evidence type="ECO:0000256" key="2">
    <source>
        <dbReference type="ARBA" id="ARBA00022803"/>
    </source>
</evidence>
<dbReference type="EMBL" id="UINC01001478">
    <property type="protein sequence ID" value="SUZ81678.1"/>
    <property type="molecule type" value="Genomic_DNA"/>
</dbReference>
<dbReference type="InterPro" id="IPR013105">
    <property type="entry name" value="TPR_2"/>
</dbReference>
<gene>
    <name evidence="4" type="ORF">METZ01_LOCUS34532</name>
</gene>
<reference evidence="4" key="1">
    <citation type="submission" date="2018-05" db="EMBL/GenBank/DDBJ databases">
        <authorList>
            <person name="Lanie J.A."/>
            <person name="Ng W.-L."/>
            <person name="Kazmierczak K.M."/>
            <person name="Andrzejewski T.M."/>
            <person name="Davidsen T.M."/>
            <person name="Wayne K.J."/>
            <person name="Tettelin H."/>
            <person name="Glass J.I."/>
            <person name="Rusch D."/>
            <person name="Podicherti R."/>
            <person name="Tsui H.-C.T."/>
            <person name="Winkler M.E."/>
        </authorList>
    </citation>
    <scope>NUCLEOTIDE SEQUENCE</scope>
</reference>
<protein>
    <recommendedName>
        <fullName evidence="3">Peptidase MA-like domain-containing protein</fullName>
    </recommendedName>
</protein>
<dbReference type="InterPro" id="IPR019734">
    <property type="entry name" value="TPR_rpt"/>
</dbReference>
<dbReference type="Gene3D" id="1.25.40.10">
    <property type="entry name" value="Tetratricopeptide repeat domain"/>
    <property type="match status" value="1"/>
</dbReference>
<dbReference type="PANTHER" id="PTHR45586:SF1">
    <property type="entry name" value="LIPOPOLYSACCHARIDE ASSEMBLY PROTEIN B"/>
    <property type="match status" value="1"/>
</dbReference>
<dbReference type="PROSITE" id="PS50005">
    <property type="entry name" value="TPR"/>
    <property type="match status" value="1"/>
</dbReference>
<proteinExistence type="predicted"/>
<evidence type="ECO:0000259" key="3">
    <source>
        <dbReference type="Pfam" id="PF13485"/>
    </source>
</evidence>
<sequence length="506" mass="58635">MVLSTPGTSFSEPTLTQKVFIGHELTQDWDLLAAEKLSKSLLKEHPESGDAHFLSARIEFLKGNYEHSWEILKRVGNNFKEVADFKKRVNATRMASKNFVSLETEHFRLRYEEGPDKVLIHYAEEVLEKSYHALGKILEYYPEEKVLIEIYPDRQPFSKISPLTIEDILTSGTVALCKYNRIMMISPGSLVRGYNWMDTLSHEYVHYILTKKSRNRLPLWMHEGIAKLLETRWRDDLNYMSPIMETILSGALKNDYRVPLGDMMPSLAKLKTAKDVQLAYAEVSTMMEYLLEKKGAATFPLLLEDLAKGKKFEESFIGIAGSDISTFQNNWEIWAKNKELKYIPGIAPLTKEFKNNNSLKPEKDFKGMSTKRAQDFTFLGDILKSRDHYAAAILEYRKAKKESTTHSPILFNKLAGTYIQTQKYDEAELLLKESLEYYSDFHTTLNNLGEIYFISERYDVAKKYLEKAARINPFNPFTHVRLIELYGRMKMDKEKKLQTQQLSLLD</sequence>
<dbReference type="Pfam" id="PF07719">
    <property type="entry name" value="TPR_2"/>
    <property type="match status" value="1"/>
</dbReference>
<organism evidence="4">
    <name type="scientific">marine metagenome</name>
    <dbReference type="NCBI Taxonomy" id="408172"/>
    <lineage>
        <taxon>unclassified sequences</taxon>
        <taxon>metagenomes</taxon>
        <taxon>ecological metagenomes</taxon>
    </lineage>
</organism>
<feature type="domain" description="Peptidase MA-like" evidence="3">
    <location>
        <begin position="171"/>
        <end position="336"/>
    </location>
</feature>
<dbReference type="SMART" id="SM00028">
    <property type="entry name" value="TPR"/>
    <property type="match status" value="3"/>
</dbReference>
<keyword evidence="1" id="KW-0677">Repeat</keyword>
<dbReference type="Pfam" id="PF13485">
    <property type="entry name" value="Peptidase_MA_2"/>
    <property type="match status" value="1"/>
</dbReference>